<proteinExistence type="predicted"/>
<dbReference type="InterPro" id="IPR029498">
    <property type="entry name" value="HeLo_dom"/>
</dbReference>
<reference evidence="2 3" key="1">
    <citation type="journal article" date="2024" name="Microbiol. Resour. Announc.">
        <title>Genome annotations for the ascomycete fungi Trichoderma harzianum, Trichoderma aggressivum, and Purpureocillium lilacinum.</title>
        <authorList>
            <person name="Beijen E.P.W."/>
            <person name="Ohm R.A."/>
        </authorList>
    </citation>
    <scope>NUCLEOTIDE SEQUENCE [LARGE SCALE GENOMIC DNA]</scope>
    <source>
        <strain evidence="2 3">CBS 150709</strain>
    </source>
</reference>
<evidence type="ECO:0000259" key="1">
    <source>
        <dbReference type="Pfam" id="PF14479"/>
    </source>
</evidence>
<comment type="caution">
    <text evidence="2">The sequence shown here is derived from an EMBL/GenBank/DDBJ whole genome shotgun (WGS) entry which is preliminary data.</text>
</comment>
<gene>
    <name evidence="2" type="ORF">Purlil1_13770</name>
</gene>
<dbReference type="Gene3D" id="1.20.120.1020">
    <property type="entry name" value="Prion-inhibition and propagation, HeLo domain"/>
    <property type="match status" value="1"/>
</dbReference>
<sequence length="280" mass="31254">MTEVRPPTSNLSSLLLLLNARVGCFEHVKFSRLFDGDFEKCQLKFDIARLRLSRWGEAVEANRDDYFVNESDSDTKMAYKTLELLELGFKEAQLSSERDEITIRPGRPMALRKTSVAGELHRRLGETAGKTHRQAGSTGKDVWTLYRSESFDRLLALSKEHLEYLEKLADLHEPLCHLAREAIRNIEDEPSLRKLANAATSTDEVLFNVVREKLENLLGGGSVHIGSDGIGRVQIGNVWAQNTPNVPPWGSVSNFVGSVKVSSGGSVRIGDEYRGFGLPR</sequence>
<keyword evidence="3" id="KW-1185">Reference proteome</keyword>
<name>A0ABR0BD62_PURLI</name>
<evidence type="ECO:0000313" key="2">
    <source>
        <dbReference type="EMBL" id="KAK4068528.1"/>
    </source>
</evidence>
<protein>
    <recommendedName>
        <fullName evidence="1">Prion-inhibition and propagation HeLo domain-containing protein</fullName>
    </recommendedName>
</protein>
<organism evidence="2 3">
    <name type="scientific">Purpureocillium lilacinum</name>
    <name type="common">Paecilomyces lilacinus</name>
    <dbReference type="NCBI Taxonomy" id="33203"/>
    <lineage>
        <taxon>Eukaryota</taxon>
        <taxon>Fungi</taxon>
        <taxon>Dikarya</taxon>
        <taxon>Ascomycota</taxon>
        <taxon>Pezizomycotina</taxon>
        <taxon>Sordariomycetes</taxon>
        <taxon>Hypocreomycetidae</taxon>
        <taxon>Hypocreales</taxon>
        <taxon>Ophiocordycipitaceae</taxon>
        <taxon>Purpureocillium</taxon>
    </lineage>
</organism>
<feature type="domain" description="Prion-inhibition and propagation HeLo" evidence="1">
    <location>
        <begin position="12"/>
        <end position="195"/>
    </location>
</feature>
<dbReference type="Proteomes" id="UP001287286">
    <property type="component" value="Unassembled WGS sequence"/>
</dbReference>
<evidence type="ECO:0000313" key="3">
    <source>
        <dbReference type="Proteomes" id="UP001287286"/>
    </source>
</evidence>
<dbReference type="InterPro" id="IPR038305">
    <property type="entry name" value="HeLo_sf"/>
</dbReference>
<dbReference type="EMBL" id="JAWRVI010000300">
    <property type="protein sequence ID" value="KAK4068528.1"/>
    <property type="molecule type" value="Genomic_DNA"/>
</dbReference>
<accession>A0ABR0BD62</accession>
<dbReference type="Pfam" id="PF14479">
    <property type="entry name" value="HeLo"/>
    <property type="match status" value="1"/>
</dbReference>